<dbReference type="PANTHER" id="PTHR34553:SF4">
    <property type="entry name" value="G1_S-SPECIFIC CYCLIN-E PROTEIN"/>
    <property type="match status" value="1"/>
</dbReference>
<comment type="caution">
    <text evidence="2">The sequence shown here is derived from an EMBL/GenBank/DDBJ whole genome shotgun (WGS) entry which is preliminary data.</text>
</comment>
<evidence type="ECO:0000313" key="2">
    <source>
        <dbReference type="EMBL" id="CAL5219001.1"/>
    </source>
</evidence>
<feature type="compositionally biased region" description="Low complexity" evidence="1">
    <location>
        <begin position="255"/>
        <end position="266"/>
    </location>
</feature>
<dbReference type="Proteomes" id="UP001497392">
    <property type="component" value="Unassembled WGS sequence"/>
</dbReference>
<evidence type="ECO:0000256" key="1">
    <source>
        <dbReference type="SAM" id="MobiDB-lite"/>
    </source>
</evidence>
<dbReference type="PANTHER" id="PTHR34553">
    <property type="entry name" value="OS05G0597400 PROTEIN"/>
    <property type="match status" value="1"/>
</dbReference>
<feature type="compositionally biased region" description="Pro residues" evidence="1">
    <location>
        <begin position="88"/>
        <end position="97"/>
    </location>
</feature>
<feature type="region of interest" description="Disordered" evidence="1">
    <location>
        <begin position="82"/>
        <end position="143"/>
    </location>
</feature>
<proteinExistence type="predicted"/>
<feature type="compositionally biased region" description="Low complexity" evidence="1">
    <location>
        <begin position="177"/>
        <end position="197"/>
    </location>
</feature>
<name>A0ABP1FGM1_9CHLO</name>
<organism evidence="2 3">
    <name type="scientific">Coccomyxa viridis</name>
    <dbReference type="NCBI Taxonomy" id="1274662"/>
    <lineage>
        <taxon>Eukaryota</taxon>
        <taxon>Viridiplantae</taxon>
        <taxon>Chlorophyta</taxon>
        <taxon>core chlorophytes</taxon>
        <taxon>Trebouxiophyceae</taxon>
        <taxon>Trebouxiophyceae incertae sedis</taxon>
        <taxon>Coccomyxaceae</taxon>
        <taxon>Coccomyxa</taxon>
    </lineage>
</organism>
<reference evidence="2 3" key="1">
    <citation type="submission" date="2024-06" db="EMBL/GenBank/DDBJ databases">
        <authorList>
            <person name="Kraege A."/>
            <person name="Thomma B."/>
        </authorList>
    </citation>
    <scope>NUCLEOTIDE SEQUENCE [LARGE SCALE GENOMIC DNA]</scope>
</reference>
<gene>
    <name evidence="2" type="primary">g756</name>
    <name evidence="2" type="ORF">VP750_LOCUS660</name>
</gene>
<feature type="compositionally biased region" description="Basic and acidic residues" evidence="1">
    <location>
        <begin position="329"/>
        <end position="338"/>
    </location>
</feature>
<protein>
    <submittedName>
        <fullName evidence="2">G756 protein</fullName>
    </submittedName>
</protein>
<keyword evidence="3" id="KW-1185">Reference proteome</keyword>
<accession>A0ABP1FGM1</accession>
<feature type="region of interest" description="Disordered" evidence="1">
    <location>
        <begin position="160"/>
        <end position="338"/>
    </location>
</feature>
<feature type="compositionally biased region" description="Polar residues" evidence="1">
    <location>
        <begin position="269"/>
        <end position="278"/>
    </location>
</feature>
<sequence>MWRQMPFAAASPFHHSRGQESGYVLAFEVELHSICGLDYSNPLILDGRMVIEANHVVKREFLTMKDAKDFYRPAGVPAGAWLSQQGPPSWPGPPLGSSPPGRGASALSSTASTPAMSPEPRVAAQPGRAAPGASRRELSQHFSQSGMPATVLAGSLHAASDQLQQGRQPPKEQRLTGQSMAAGASAAGLGRLHAGSLPVQRPSGSAMPSMNGMLSMGRGAGQDGHSGKRQKTSDSEDEMGSFSARQASSARPGQASAAENGAPAEAWISEQSTGNQQRDPPVQRESADMVSLAEPTAGSSSGGPPVAMVSPQRMPQSHREAQHAATTTADRRAFSEPKVRPPRLKAVPELSAPQDGCFGSRAASAARLLSSIGSKHQVTGMKHSRSGSFESNGYAEPQKQTLLGDPLIWPSPSSWTVPSRAYEYRTVSFNFSDPRVPQILQHPIQSNERLLKLYESGLPAWAIYMPLYRLPYRPWMRKATYCLFILISVFSLVVGYYDIIKNVPLFRKALSSIVGSLSLPSAAILEWLDSHVQVRMSILFAYMFGKSQLFAQLLTWLAQTWAPVWAALDPLFLVLGPPLLTVTKLLRTTGAALSLVARDWGAFLGSAVSGTFGPPLQAFLSAARAVKDFVVPILKVAKLAITGPVTAVISGVRYAASCTQVFGTTVLAGARVAPSMQATAMEASSQASWWYLVPADAVELVRVSSLKTVKALQTVARFFAQVCTDIARHRLTLRLQFLRRWEAFKSSLAPYIGPPLEEASYGLVLPGDYAHLDGQQQLELPEMGQYSEHDLRLLQGLECHSQHAWETDMGEGGIEHVSTEADATAEQTESWKHAKAE</sequence>
<dbReference type="EMBL" id="CAXHTA020000002">
    <property type="protein sequence ID" value="CAL5219001.1"/>
    <property type="molecule type" value="Genomic_DNA"/>
</dbReference>
<evidence type="ECO:0000313" key="3">
    <source>
        <dbReference type="Proteomes" id="UP001497392"/>
    </source>
</evidence>
<feature type="compositionally biased region" description="Low complexity" evidence="1">
    <location>
        <begin position="98"/>
        <end position="118"/>
    </location>
</feature>